<comment type="caution">
    <text evidence="3">The sequence shown here is derived from an EMBL/GenBank/DDBJ whole genome shotgun (WGS) entry which is preliminary data.</text>
</comment>
<keyword evidence="1" id="KW-0677">Repeat</keyword>
<feature type="domain" description="Disease resistance R13L4/SHOC-2-like LRR" evidence="2">
    <location>
        <begin position="1"/>
        <end position="237"/>
    </location>
</feature>
<evidence type="ECO:0000256" key="1">
    <source>
        <dbReference type="ARBA" id="ARBA00022737"/>
    </source>
</evidence>
<reference evidence="3" key="1">
    <citation type="journal article" date="2018" name="DNA Res.">
        <title>Multiple hybrid de novo genome assembly of finger millet, an orphan allotetraploid crop.</title>
        <authorList>
            <person name="Hatakeyama M."/>
            <person name="Aluri S."/>
            <person name="Balachadran M.T."/>
            <person name="Sivarajan S.R."/>
            <person name="Patrignani A."/>
            <person name="Gruter S."/>
            <person name="Poveda L."/>
            <person name="Shimizu-Inatsugi R."/>
            <person name="Baeten J."/>
            <person name="Francoijs K.J."/>
            <person name="Nataraja K.N."/>
            <person name="Reddy Y.A.N."/>
            <person name="Phadnis S."/>
            <person name="Ravikumar R.L."/>
            <person name="Schlapbach R."/>
            <person name="Sreeman S.M."/>
            <person name="Shimizu K.K."/>
        </authorList>
    </citation>
    <scope>NUCLEOTIDE SEQUENCE</scope>
</reference>
<dbReference type="Proteomes" id="UP001054889">
    <property type="component" value="Unassembled WGS sequence"/>
</dbReference>
<sequence>MCLRVDAWTTVPNGIGSLTSLEELSKLSINSSMDIIEDMGHLTKLRVLNVDFLAEWNESIKNSLVQSLSKLQKLQSIDISIFGECNLDACVVPRRLCRFAAPTRRLGYWFSNLPYWMNPSLLHLAFLSITLRELQQKDLEILGRLPALRNLDLEVGEDIGIRGRLFFTCSSFPCLIQCELHGFIGPVVFQKKTMPKLTNLRYMFPVREIAGINGYFDLGLINLPSLKNVTVGSGQEEQATKRSRKRPLC</sequence>
<evidence type="ECO:0000259" key="2">
    <source>
        <dbReference type="Pfam" id="PF23598"/>
    </source>
</evidence>
<reference evidence="3" key="2">
    <citation type="submission" date="2021-12" db="EMBL/GenBank/DDBJ databases">
        <title>Resequencing data analysis of finger millet.</title>
        <authorList>
            <person name="Hatakeyama M."/>
            <person name="Aluri S."/>
            <person name="Balachadran M.T."/>
            <person name="Sivarajan S.R."/>
            <person name="Poveda L."/>
            <person name="Shimizu-Inatsugi R."/>
            <person name="Schlapbach R."/>
            <person name="Sreeman S.M."/>
            <person name="Shimizu K.K."/>
        </authorList>
    </citation>
    <scope>NUCLEOTIDE SEQUENCE</scope>
</reference>
<dbReference type="SUPFAM" id="SSF52047">
    <property type="entry name" value="RNI-like"/>
    <property type="match status" value="1"/>
</dbReference>
<organism evidence="3 4">
    <name type="scientific">Eleusine coracana subsp. coracana</name>
    <dbReference type="NCBI Taxonomy" id="191504"/>
    <lineage>
        <taxon>Eukaryota</taxon>
        <taxon>Viridiplantae</taxon>
        <taxon>Streptophyta</taxon>
        <taxon>Embryophyta</taxon>
        <taxon>Tracheophyta</taxon>
        <taxon>Spermatophyta</taxon>
        <taxon>Magnoliopsida</taxon>
        <taxon>Liliopsida</taxon>
        <taxon>Poales</taxon>
        <taxon>Poaceae</taxon>
        <taxon>PACMAD clade</taxon>
        <taxon>Chloridoideae</taxon>
        <taxon>Cynodonteae</taxon>
        <taxon>Eleusininae</taxon>
        <taxon>Eleusine</taxon>
    </lineage>
</organism>
<gene>
    <name evidence="3" type="primary">gb13438</name>
    <name evidence="3" type="ORF">PR202_gb13438</name>
</gene>
<dbReference type="InterPro" id="IPR055414">
    <property type="entry name" value="LRR_R13L4/SHOC2-like"/>
</dbReference>
<dbReference type="Pfam" id="PF23598">
    <property type="entry name" value="LRR_14"/>
    <property type="match status" value="1"/>
</dbReference>
<dbReference type="Gene3D" id="3.80.10.10">
    <property type="entry name" value="Ribonuclease Inhibitor"/>
    <property type="match status" value="1"/>
</dbReference>
<keyword evidence="4" id="KW-1185">Reference proteome</keyword>
<dbReference type="InterPro" id="IPR032675">
    <property type="entry name" value="LRR_dom_sf"/>
</dbReference>
<dbReference type="AlphaFoldDB" id="A0AAV5ES28"/>
<evidence type="ECO:0000313" key="3">
    <source>
        <dbReference type="EMBL" id="GJN25592.1"/>
    </source>
</evidence>
<dbReference type="EMBL" id="BQKI01000078">
    <property type="protein sequence ID" value="GJN25592.1"/>
    <property type="molecule type" value="Genomic_DNA"/>
</dbReference>
<evidence type="ECO:0000313" key="4">
    <source>
        <dbReference type="Proteomes" id="UP001054889"/>
    </source>
</evidence>
<name>A0AAV5ES28_ELECO</name>
<protein>
    <recommendedName>
        <fullName evidence="2">Disease resistance R13L4/SHOC-2-like LRR domain-containing protein</fullName>
    </recommendedName>
</protein>
<proteinExistence type="predicted"/>
<accession>A0AAV5ES28</accession>